<dbReference type="STRING" id="9838.ENSCDRP00005031210"/>
<reference evidence="2 3" key="1">
    <citation type="journal article" date="2019" name="Mol. Ecol. Resour.">
        <title>Improving Illumina assemblies with Hi-C and long reads: an example with the North African dromedary.</title>
        <authorList>
            <person name="Elbers J.P."/>
            <person name="Rogers M.F."/>
            <person name="Perelman P.L."/>
            <person name="Proskuryakova A.A."/>
            <person name="Serdyukova N.A."/>
            <person name="Johnson W.E."/>
            <person name="Horin P."/>
            <person name="Corander J."/>
            <person name="Murphy D."/>
            <person name="Burger P.A."/>
        </authorList>
    </citation>
    <scope>NUCLEOTIDE SEQUENCE [LARGE SCALE GENOMIC DNA]</scope>
    <source>
        <strain evidence="2">Drom800</strain>
        <tissue evidence="2">Blood</tissue>
    </source>
</reference>
<dbReference type="Proteomes" id="UP000299084">
    <property type="component" value="Unassembled WGS sequence"/>
</dbReference>
<comment type="caution">
    <text evidence="2">The sequence shown here is derived from an EMBL/GenBank/DDBJ whole genome shotgun (WGS) entry which is preliminary data.</text>
</comment>
<name>A0A5N4E629_CAMDR</name>
<keyword evidence="1" id="KW-0175">Coiled coil</keyword>
<feature type="coiled-coil region" evidence="1">
    <location>
        <begin position="225"/>
        <end position="252"/>
    </location>
</feature>
<protein>
    <submittedName>
        <fullName evidence="2">TBC1 domain family member 17</fullName>
    </submittedName>
</protein>
<accession>A0A5N4E629</accession>
<evidence type="ECO:0000256" key="1">
    <source>
        <dbReference type="SAM" id="Coils"/>
    </source>
</evidence>
<organism evidence="2 3">
    <name type="scientific">Camelus dromedarius</name>
    <name type="common">Dromedary</name>
    <name type="synonym">Arabian camel</name>
    <dbReference type="NCBI Taxonomy" id="9838"/>
    <lineage>
        <taxon>Eukaryota</taxon>
        <taxon>Metazoa</taxon>
        <taxon>Chordata</taxon>
        <taxon>Craniata</taxon>
        <taxon>Vertebrata</taxon>
        <taxon>Euteleostomi</taxon>
        <taxon>Mammalia</taxon>
        <taxon>Eutheria</taxon>
        <taxon>Laurasiatheria</taxon>
        <taxon>Artiodactyla</taxon>
        <taxon>Tylopoda</taxon>
        <taxon>Camelidae</taxon>
        <taxon>Camelus</taxon>
    </lineage>
</organism>
<evidence type="ECO:0000313" key="3">
    <source>
        <dbReference type="Proteomes" id="UP000299084"/>
    </source>
</evidence>
<dbReference type="AlphaFoldDB" id="A0A5N4E629"/>
<proteinExistence type="predicted"/>
<gene>
    <name evidence="2" type="ORF">Cadr_000006795</name>
</gene>
<dbReference type="EMBL" id="JWIN03000005">
    <property type="protein sequence ID" value="KAB1278943.1"/>
    <property type="molecule type" value="Genomic_DNA"/>
</dbReference>
<evidence type="ECO:0000313" key="2">
    <source>
        <dbReference type="EMBL" id="KAB1278943.1"/>
    </source>
</evidence>
<sequence>MTSCLFEQWQHMTGKEEESSGCPNSGDKRLLHIPSGGAEMVEPESLLTLKVSKLEKDVIFTPRDTYLHTSAKKHQEQDSLIAGIIRVVEDNDILLHWASAQEARDSTQILFSKKDTGAGDSCTSEEELTFDQDYEPDGAVFSTVQPWPRHSQSTRGAEPSSRRGFWAFSDHLFCLVFLRDSSALSNSFHHLQLFDQASSNVVSRFLQDSCSTTFSSVSRVTNSSRNSEEIMKRQLEQLLKLLQRDLQAHNGLTTKPSVEDALIRAEALYSPLTACHVSP</sequence>
<keyword evidence="3" id="KW-1185">Reference proteome</keyword>